<dbReference type="AlphaFoldDB" id="G0AA66"/>
<keyword evidence="8 15" id="KW-0675">Receptor</keyword>
<dbReference type="InterPro" id="IPR039426">
    <property type="entry name" value="TonB-dep_rcpt-like"/>
</dbReference>
<evidence type="ECO:0000313" key="16">
    <source>
        <dbReference type="Proteomes" id="UP000008392"/>
    </source>
</evidence>
<dbReference type="EMBL" id="CP002745">
    <property type="protein sequence ID" value="AEK63000.1"/>
    <property type="molecule type" value="Genomic_DNA"/>
</dbReference>
<dbReference type="SUPFAM" id="SSF56935">
    <property type="entry name" value="Porins"/>
    <property type="match status" value="1"/>
</dbReference>
<reference evidence="15 16" key="5">
    <citation type="journal article" date="2011" name="ISME J.">
        <title>Dual transcriptional profiling of a bacterial/fungal confrontation: Collimonas fungivorans versus Aspergillus niger.</title>
        <authorList>
            <person name="Mela F."/>
            <person name="Fritsche K."/>
            <person name="de Boer W."/>
            <person name="van Veen J.A."/>
            <person name="de Graaff L.H."/>
            <person name="van den Berg M."/>
            <person name="Leveau J.H."/>
        </authorList>
    </citation>
    <scope>NUCLEOTIDE SEQUENCE [LARGE SCALE GENOMIC DNA]</scope>
    <source>
        <strain evidence="15 16">Ter331</strain>
    </source>
</reference>
<feature type="chain" id="PRO_5003396471" evidence="12">
    <location>
        <begin position="35"/>
        <end position="880"/>
    </location>
</feature>
<evidence type="ECO:0000256" key="4">
    <source>
        <dbReference type="ARBA" id="ARBA00022452"/>
    </source>
</evidence>
<accession>G0AA66</accession>
<feature type="domain" description="TonB-dependent receptor plug" evidence="14">
    <location>
        <begin position="66"/>
        <end position="174"/>
    </location>
</feature>
<dbReference type="InterPro" id="IPR036942">
    <property type="entry name" value="Beta-barrel_TonB_sf"/>
</dbReference>
<reference evidence="16" key="6">
    <citation type="submission" date="2011-05" db="EMBL/GenBank/DDBJ databases">
        <title>Complete sequence of Collimonas fungivorans Ter331.</title>
        <authorList>
            <person name="Leveau J.H."/>
        </authorList>
    </citation>
    <scope>NUCLEOTIDE SEQUENCE [LARGE SCALE GENOMIC DNA]</scope>
    <source>
        <strain evidence="16">Ter331</strain>
    </source>
</reference>
<evidence type="ECO:0000256" key="1">
    <source>
        <dbReference type="ARBA" id="ARBA00004571"/>
    </source>
</evidence>
<dbReference type="InterPro" id="IPR000531">
    <property type="entry name" value="Beta-barrel_TonB"/>
</dbReference>
<protein>
    <submittedName>
        <fullName evidence="15">TonB-dependent receptor</fullName>
    </submittedName>
</protein>
<keyword evidence="3 10" id="KW-0813">Transport</keyword>
<keyword evidence="5 10" id="KW-0812">Transmembrane</keyword>
<dbReference type="STRING" id="1005048.CFU_3175"/>
<evidence type="ECO:0000313" key="15">
    <source>
        <dbReference type="EMBL" id="AEK63000.1"/>
    </source>
</evidence>
<dbReference type="PANTHER" id="PTHR47234:SF2">
    <property type="entry name" value="TONB-DEPENDENT RECEPTOR"/>
    <property type="match status" value="1"/>
</dbReference>
<evidence type="ECO:0000256" key="8">
    <source>
        <dbReference type="ARBA" id="ARBA00023170"/>
    </source>
</evidence>
<dbReference type="InterPro" id="IPR012910">
    <property type="entry name" value="Plug_dom"/>
</dbReference>
<reference evidence="15 16" key="3">
    <citation type="journal article" date="2008" name="FEMS Microbiol. Ecol.">
        <title>Identification and characterization of genes underlying chitinolysis in Collimonas fungivorans Ter331.</title>
        <authorList>
            <person name="Fritsche K."/>
            <person name="de Boer W."/>
            <person name="Gerards S."/>
            <person name="van den Berg M."/>
            <person name="van Veen J.A."/>
            <person name="Leveau J.H."/>
        </authorList>
    </citation>
    <scope>NUCLEOTIDE SEQUENCE [LARGE SCALE GENOMIC DNA]</scope>
    <source>
        <strain evidence="15 16">Ter331</strain>
    </source>
</reference>
<keyword evidence="9 10" id="KW-0998">Cell outer membrane</keyword>
<dbReference type="Proteomes" id="UP000008392">
    <property type="component" value="Chromosome"/>
</dbReference>
<feature type="domain" description="TonB-dependent receptor-like beta-barrel" evidence="13">
    <location>
        <begin position="362"/>
        <end position="841"/>
    </location>
</feature>
<reference evidence="15 16" key="1">
    <citation type="journal article" date="2004" name="Environ. Microbiol.">
        <title>Phylogeny-function analysis of (meta)genomic libraries: screening for expression of ribosomal RNA genes by large-insert library fluorescent in situ hybridization (LIL-FISH).</title>
        <authorList>
            <person name="Leveau J.H."/>
            <person name="Gerards S."/>
            <person name="de Boer W."/>
            <person name="van Veen J.A."/>
        </authorList>
    </citation>
    <scope>NUCLEOTIDE SEQUENCE [LARGE SCALE GENOMIC DNA]</scope>
    <source>
        <strain evidence="15 16">Ter331</strain>
    </source>
</reference>
<evidence type="ECO:0000259" key="14">
    <source>
        <dbReference type="Pfam" id="PF07715"/>
    </source>
</evidence>
<evidence type="ECO:0000256" key="2">
    <source>
        <dbReference type="ARBA" id="ARBA00009810"/>
    </source>
</evidence>
<dbReference type="KEGG" id="cfu:CFU_3175"/>
<dbReference type="Gene3D" id="2.40.170.20">
    <property type="entry name" value="TonB-dependent receptor, beta-barrel domain"/>
    <property type="match status" value="1"/>
</dbReference>
<organism evidence="15 16">
    <name type="scientific">Collimonas fungivorans (strain Ter331)</name>
    <dbReference type="NCBI Taxonomy" id="1005048"/>
    <lineage>
        <taxon>Bacteria</taxon>
        <taxon>Pseudomonadati</taxon>
        <taxon>Pseudomonadota</taxon>
        <taxon>Betaproteobacteria</taxon>
        <taxon>Burkholderiales</taxon>
        <taxon>Oxalobacteraceae</taxon>
        <taxon>Collimonas</taxon>
    </lineage>
</organism>
<keyword evidence="12" id="KW-0732">Signal</keyword>
<comment type="similarity">
    <text evidence="2 10 11">Belongs to the TonB-dependent receptor family.</text>
</comment>
<dbReference type="Pfam" id="PF00593">
    <property type="entry name" value="TonB_dep_Rec_b-barrel"/>
    <property type="match status" value="1"/>
</dbReference>
<evidence type="ECO:0000256" key="9">
    <source>
        <dbReference type="ARBA" id="ARBA00023237"/>
    </source>
</evidence>
<dbReference type="GO" id="GO:0009279">
    <property type="term" value="C:cell outer membrane"/>
    <property type="evidence" value="ECO:0007669"/>
    <property type="project" value="UniProtKB-SubCell"/>
</dbReference>
<evidence type="ECO:0000256" key="5">
    <source>
        <dbReference type="ARBA" id="ARBA00022692"/>
    </source>
</evidence>
<evidence type="ECO:0000256" key="6">
    <source>
        <dbReference type="ARBA" id="ARBA00023077"/>
    </source>
</evidence>
<dbReference type="CDD" id="cd01347">
    <property type="entry name" value="ligand_gated_channel"/>
    <property type="match status" value="1"/>
</dbReference>
<dbReference type="HOGENOM" id="CLU_010745_0_1_4"/>
<evidence type="ECO:0000256" key="3">
    <source>
        <dbReference type="ARBA" id="ARBA00022448"/>
    </source>
</evidence>
<proteinExistence type="inferred from homology"/>
<dbReference type="eggNOG" id="COG4771">
    <property type="taxonomic scope" value="Bacteria"/>
</dbReference>
<dbReference type="PANTHER" id="PTHR47234">
    <property type="match status" value="1"/>
</dbReference>
<dbReference type="InterPro" id="IPR037066">
    <property type="entry name" value="Plug_dom_sf"/>
</dbReference>
<feature type="signal peptide" evidence="12">
    <location>
        <begin position="1"/>
        <end position="34"/>
    </location>
</feature>
<evidence type="ECO:0000256" key="12">
    <source>
        <dbReference type="SAM" id="SignalP"/>
    </source>
</evidence>
<evidence type="ECO:0000256" key="11">
    <source>
        <dbReference type="RuleBase" id="RU003357"/>
    </source>
</evidence>
<name>G0AA66_COLFT</name>
<evidence type="ECO:0000256" key="7">
    <source>
        <dbReference type="ARBA" id="ARBA00023136"/>
    </source>
</evidence>
<keyword evidence="4 10" id="KW-1134">Transmembrane beta strand</keyword>
<evidence type="ECO:0000256" key="10">
    <source>
        <dbReference type="PROSITE-ProRule" id="PRU01360"/>
    </source>
</evidence>
<reference evidence="15 16" key="4">
    <citation type="journal article" date="2010" name="Environ. Microbiol.">
        <title>The bacterial genus Collimonas: mycophagy, weathering and other adaptive solutions to life in oligotrophic soil environments.</title>
        <authorList>
            <person name="Leveau J.H."/>
            <person name="Uroz S."/>
            <person name="de Boer W."/>
        </authorList>
    </citation>
    <scope>NUCLEOTIDE SEQUENCE [LARGE SCALE GENOMIC DNA]</scope>
    <source>
        <strain evidence="15 16">Ter331</strain>
    </source>
</reference>
<evidence type="ECO:0000259" key="13">
    <source>
        <dbReference type="Pfam" id="PF00593"/>
    </source>
</evidence>
<keyword evidence="7 10" id="KW-0472">Membrane</keyword>
<dbReference type="Gene3D" id="2.170.130.10">
    <property type="entry name" value="TonB-dependent receptor, plug domain"/>
    <property type="match status" value="1"/>
</dbReference>
<sequence>MVMMKERGLPRSLRLMFSGGVAVGLGLLAHSVQAQETKTDDAPQQMQRVEITGSSIKRLSAQGALPVTVIRTDDLLKEGVTTAQEALNKIPANQSSVATSNAIGSSTGGQSAVDLRGIGKDKTLVLLNGRRLPKHPYDGDSVDLNIIPLSAIDRIEVLRDGASAIYGTDAIGGVVNFITKRSVTGVSISGDLVAPRSPGGTEHHVNVTGGKGDLDKDGYNVFGIIDFHEQNHVKSTDRDFSKTGIFPGHSGSGTSFPGNTNVGNPYAASGCKPPLAYVDGKICREDTTALIDILPDTQQVSLFGKGSFKLSADDTASVEYLHSESKVTSRVAPAPLVGYTLPSSSPYYPGGSAGVPGLAGATGQDLTTGFRAIDAGQRTDTSSTKADRLLFSLEGTKFGWDYKTGLSYSNSRTKDWFTQGYVNDQMISDGVTAGIINPFGPQSAAGSALINDAQMRGTVLYAKNETTNFDFTASRELFNLPAGPVGFAIGTQFTHEKASFNVNEDIALQAASSGLVDAKSTSGQRDISALFTELNIPIVKDLEAQLAARYDRYSDVGSTINPKIALRYQPIKQLLLRGSASTGFRAPTLFEKNKPQQLTYTSDQYNDPVRCPGGTPIGPQVDPSVECGQQQFIQQGGNKNLQPEKSKTFSVGFVVEPVKDVTASIDYWNIHIKNTIGGLPEQTIFADPVKYADRFVRNADGSLAYIIATNDNLGDTKTSGLDVSLNWRLGKTAWGNFAFNLDGTYVLKYDYQNEKNGEFVHNAGRYADANPVFRWRHNAGILWSNGPWSGSLTQTYESHYNDQSPDANGNDIKVPSYTLYNISGTYSGFKNLVLTAGLKNIFDKKPPFSNQVTTFQVGYDPRYTDAIGRAFFVRANYQFM</sequence>
<keyword evidence="16" id="KW-1185">Reference proteome</keyword>
<reference evidence="15 16" key="2">
    <citation type="journal article" date="2006" name="J. Microbiol. Methods">
        <title>Genomic flank-sequencing of plasposon insertion sites for rapid identification of functional genes.</title>
        <authorList>
            <person name="Leveau J.H."/>
            <person name="Gerards S."/>
            <person name="Fritsche K."/>
            <person name="Zondag G."/>
            <person name="van Veen J.A."/>
        </authorList>
    </citation>
    <scope>NUCLEOTIDE SEQUENCE [LARGE SCALE GENOMIC DNA]</scope>
    <source>
        <strain evidence="15 16">Ter331</strain>
    </source>
</reference>
<dbReference type="PROSITE" id="PS52016">
    <property type="entry name" value="TONB_DEPENDENT_REC_3"/>
    <property type="match status" value="1"/>
</dbReference>
<dbReference type="Pfam" id="PF07715">
    <property type="entry name" value="Plug"/>
    <property type="match status" value="1"/>
</dbReference>
<comment type="subcellular location">
    <subcellularLocation>
        <location evidence="1 10">Cell outer membrane</location>
        <topology evidence="1 10">Multi-pass membrane protein</topology>
    </subcellularLocation>
</comment>
<keyword evidence="6 11" id="KW-0798">TonB box</keyword>
<gene>
    <name evidence="15" type="primary">tonR2</name>
    <name evidence="15" type="ordered locus">CFU_3175</name>
</gene>